<name>A0A4Z1SQ69_GIAMU</name>
<evidence type="ECO:0000313" key="2">
    <source>
        <dbReference type="Proteomes" id="UP000315496"/>
    </source>
</evidence>
<dbReference type="InterPro" id="IPR002110">
    <property type="entry name" value="Ankyrin_rpt"/>
</dbReference>
<protein>
    <submittedName>
        <fullName evidence="1">Ankyrin repeat protein 1</fullName>
    </submittedName>
</protein>
<dbReference type="InterPro" id="IPR036770">
    <property type="entry name" value="Ankyrin_rpt-contain_sf"/>
</dbReference>
<dbReference type="PANTHER" id="PTHR24120">
    <property type="entry name" value="GH07239P"/>
    <property type="match status" value="1"/>
</dbReference>
<reference evidence="1 2" key="1">
    <citation type="submission" date="2019-05" db="EMBL/GenBank/DDBJ databases">
        <title>The compact genome of Giardia muris reveals important steps in the evolution of intestinal protozoan parasites.</title>
        <authorList>
            <person name="Xu F."/>
            <person name="Jimenez-Gonzalez A."/>
            <person name="Einarsson E."/>
            <person name="Astvaldsson A."/>
            <person name="Peirasmaki D."/>
            <person name="Eckmann L."/>
            <person name="Andersson J.O."/>
            <person name="Svard S.G."/>
            <person name="Jerlstrom-Hultqvist J."/>
        </authorList>
    </citation>
    <scope>NUCLEOTIDE SEQUENCE [LARGE SCALE GENOMIC DNA]</scope>
    <source>
        <strain evidence="1 2">Roberts-Thomson</strain>
    </source>
</reference>
<dbReference type="Gene3D" id="1.25.40.20">
    <property type="entry name" value="Ankyrin repeat-containing domain"/>
    <property type="match status" value="2"/>
</dbReference>
<organism evidence="1 2">
    <name type="scientific">Giardia muris</name>
    <dbReference type="NCBI Taxonomy" id="5742"/>
    <lineage>
        <taxon>Eukaryota</taxon>
        <taxon>Metamonada</taxon>
        <taxon>Diplomonadida</taxon>
        <taxon>Hexamitidae</taxon>
        <taxon>Giardiinae</taxon>
        <taxon>Giardia</taxon>
    </lineage>
</organism>
<dbReference type="PANTHER" id="PTHR24120:SF4">
    <property type="entry name" value="GH07239P"/>
    <property type="match status" value="1"/>
</dbReference>
<dbReference type="AlphaFoldDB" id="A0A4Z1SQ69"/>
<sequence>MSSHTPLMRAAIMGDSKAVMENLQHVMRQDADGWTALMYAAREGKVDCVALLLTAEGGMQDNQGWTALMYSIKNRHLKCIEALLEEALICDCFGRSALIVAVQMGFVEAIPHLIQCATMCLTKPCDGMPCGSTALMFAARLGNVEAIQLLESYELGLRDCDGHTAFWHMLKGYLTQPLRIDIFLKLISLLCVEEGELDDGVVCRHNRAKEEPAPITRNLVDIDDLNCLREENNLLVDVISGLQRELDVWYGLETRRPSSQKIERLLLQGENAKRI</sequence>
<comment type="caution">
    <text evidence="1">The sequence shown here is derived from an EMBL/GenBank/DDBJ whole genome shotgun (WGS) entry which is preliminary data.</text>
</comment>
<dbReference type="SUPFAM" id="SSF48403">
    <property type="entry name" value="Ankyrin repeat"/>
    <property type="match status" value="1"/>
</dbReference>
<dbReference type="Pfam" id="PF12796">
    <property type="entry name" value="Ank_2"/>
    <property type="match status" value="2"/>
</dbReference>
<gene>
    <name evidence="1" type="ORF">GMRT_13495</name>
</gene>
<dbReference type="SMART" id="SM00248">
    <property type="entry name" value="ANK"/>
    <property type="match status" value="5"/>
</dbReference>
<dbReference type="OrthoDB" id="341259at2759"/>
<keyword evidence="2" id="KW-1185">Reference proteome</keyword>
<dbReference type="Proteomes" id="UP000315496">
    <property type="component" value="Chromosome 3"/>
</dbReference>
<proteinExistence type="predicted"/>
<evidence type="ECO:0000313" key="1">
    <source>
        <dbReference type="EMBL" id="TNJ27992.1"/>
    </source>
</evidence>
<dbReference type="Pfam" id="PF00023">
    <property type="entry name" value="Ank"/>
    <property type="match status" value="1"/>
</dbReference>
<dbReference type="VEuPathDB" id="GiardiaDB:GMRT_13495"/>
<accession>A0A4Z1SQ69</accession>
<dbReference type="EMBL" id="VDLU01000003">
    <property type="protein sequence ID" value="TNJ27992.1"/>
    <property type="molecule type" value="Genomic_DNA"/>
</dbReference>